<evidence type="ECO:0000313" key="3">
    <source>
        <dbReference type="EMBL" id="KAK3901961.1"/>
    </source>
</evidence>
<reference evidence="3" key="2">
    <citation type="submission" date="2023-05" db="EMBL/GenBank/DDBJ databases">
        <authorList>
            <consortium name="Lawrence Berkeley National Laboratory"/>
            <person name="Steindorff A."/>
            <person name="Hensen N."/>
            <person name="Bonometti L."/>
            <person name="Westerberg I."/>
            <person name="Brannstrom I.O."/>
            <person name="Guillou S."/>
            <person name="Cros-Aarteil S."/>
            <person name="Calhoun S."/>
            <person name="Haridas S."/>
            <person name="Kuo A."/>
            <person name="Mondo S."/>
            <person name="Pangilinan J."/>
            <person name="Riley R."/>
            <person name="Labutti K."/>
            <person name="Andreopoulos B."/>
            <person name="Lipzen A."/>
            <person name="Chen C."/>
            <person name="Yanf M."/>
            <person name="Daum C."/>
            <person name="Ng V."/>
            <person name="Clum A."/>
            <person name="Ohm R."/>
            <person name="Martin F."/>
            <person name="Silar P."/>
            <person name="Natvig D."/>
            <person name="Lalanne C."/>
            <person name="Gautier V."/>
            <person name="Ament-Velasquez S.L."/>
            <person name="Kruys A."/>
            <person name="Hutchinson M.I."/>
            <person name="Powell A.J."/>
            <person name="Barry K."/>
            <person name="Miller A.N."/>
            <person name="Grigoriev I.V."/>
            <person name="Debuchy R."/>
            <person name="Gladieux P."/>
            <person name="Thoren M.H."/>
            <person name="Johannesson H."/>
        </authorList>
    </citation>
    <scope>NUCLEOTIDE SEQUENCE</scope>
    <source>
        <strain evidence="3">CBS 103.79</strain>
    </source>
</reference>
<evidence type="ECO:0000256" key="1">
    <source>
        <dbReference type="SAM" id="MobiDB-lite"/>
    </source>
</evidence>
<dbReference type="AlphaFoldDB" id="A0AAN6MKL7"/>
<evidence type="ECO:0000259" key="2">
    <source>
        <dbReference type="PROSITE" id="PS51184"/>
    </source>
</evidence>
<name>A0AAN6MKL7_9PEZI</name>
<feature type="region of interest" description="Disordered" evidence="1">
    <location>
        <begin position="281"/>
        <end position="334"/>
    </location>
</feature>
<dbReference type="PROSITE" id="PS51184">
    <property type="entry name" value="JMJC"/>
    <property type="match status" value="1"/>
</dbReference>
<feature type="domain" description="JmjC" evidence="2">
    <location>
        <begin position="514"/>
        <end position="646"/>
    </location>
</feature>
<comment type="caution">
    <text evidence="3">The sequence shown here is derived from an EMBL/GenBank/DDBJ whole genome shotgun (WGS) entry which is preliminary data.</text>
</comment>
<dbReference type="Gene3D" id="2.60.120.650">
    <property type="entry name" value="Cupin"/>
    <property type="match status" value="1"/>
</dbReference>
<evidence type="ECO:0000313" key="4">
    <source>
        <dbReference type="Proteomes" id="UP001303889"/>
    </source>
</evidence>
<organism evidence="3 4">
    <name type="scientific">Staphylotrichum tortipilum</name>
    <dbReference type="NCBI Taxonomy" id="2831512"/>
    <lineage>
        <taxon>Eukaryota</taxon>
        <taxon>Fungi</taxon>
        <taxon>Dikarya</taxon>
        <taxon>Ascomycota</taxon>
        <taxon>Pezizomycotina</taxon>
        <taxon>Sordariomycetes</taxon>
        <taxon>Sordariomycetidae</taxon>
        <taxon>Sordariales</taxon>
        <taxon>Chaetomiaceae</taxon>
        <taxon>Staphylotrichum</taxon>
    </lineage>
</organism>
<dbReference type="EMBL" id="MU855542">
    <property type="protein sequence ID" value="KAK3901961.1"/>
    <property type="molecule type" value="Genomic_DNA"/>
</dbReference>
<protein>
    <recommendedName>
        <fullName evidence="2">JmjC domain-containing protein</fullName>
    </recommendedName>
</protein>
<dbReference type="InterPro" id="IPR003347">
    <property type="entry name" value="JmjC_dom"/>
</dbReference>
<sequence>MAHPPAVSRSSPQTAGMHLDAELDDDSLTLTPEQASQADRFRDELRACGTDTARYELCVQKRDELLDRQTGLQLLVATCEQIMSAECPTYQQQKQTRGRKSSEEDDTAQWHRFLGLAREGDDMKSSCLSALKKVARCWGPHIIQHYQWASRGGKYCNQLRAAAKKVSVWDDAVSGLNWSILQRSRNVQQRPVKASANPIEQHDLERLKTWSQDPSRHKKLPIDDIPPGLGFDRFGLLVHQAFAAVLPQADRAGSPGSAAPRQDHSGAPARIDVQGDFALEDSSQTALDPAHSHASNRRRRASLPDITPSKRLRLDASPAFSRSPGVSDGRPAHDHITDDAYRRRVLAELEQATPSPGSHGEATNRLVRELLSKVEHPNTDSSRGAVEALFSTGDQAACLAETRCLGDTLIVTEGQQPFRWRGEGREIEQFFSWFPNIDDLSVSAQIPSLPANRRSFKVLNFGDVKRRFLDRKETTDPCNILDLQCPVESTLPTFLSGENCGLLLQVRNRVLMGSSAERVTASLQTWAEWKDVIKWALLSEGGHHTAPHMDSHGYATWITAQEGCIGVAWMSFPTEEERNAWMAEPHRHTGGRWRYIILKPGQTVFFPPGTIHFVFRVRHHQTLALGGHILQWSSIQRSIQVMLWELKNPSTTNEEMKMTAPKLVRTVAKLVRARVSEAGAEALGGEDAVKRFSASVEVRMIQDCERAVLMMSRNSKG</sequence>
<proteinExistence type="predicted"/>
<dbReference type="Proteomes" id="UP001303889">
    <property type="component" value="Unassembled WGS sequence"/>
</dbReference>
<reference evidence="3" key="1">
    <citation type="journal article" date="2023" name="Mol. Phylogenet. Evol.">
        <title>Genome-scale phylogeny and comparative genomics of the fungal order Sordariales.</title>
        <authorList>
            <person name="Hensen N."/>
            <person name="Bonometti L."/>
            <person name="Westerberg I."/>
            <person name="Brannstrom I.O."/>
            <person name="Guillou S."/>
            <person name="Cros-Aarteil S."/>
            <person name="Calhoun S."/>
            <person name="Haridas S."/>
            <person name="Kuo A."/>
            <person name="Mondo S."/>
            <person name="Pangilinan J."/>
            <person name="Riley R."/>
            <person name="LaButti K."/>
            <person name="Andreopoulos B."/>
            <person name="Lipzen A."/>
            <person name="Chen C."/>
            <person name="Yan M."/>
            <person name="Daum C."/>
            <person name="Ng V."/>
            <person name="Clum A."/>
            <person name="Steindorff A."/>
            <person name="Ohm R.A."/>
            <person name="Martin F."/>
            <person name="Silar P."/>
            <person name="Natvig D.O."/>
            <person name="Lalanne C."/>
            <person name="Gautier V."/>
            <person name="Ament-Velasquez S.L."/>
            <person name="Kruys A."/>
            <person name="Hutchinson M.I."/>
            <person name="Powell A.J."/>
            <person name="Barry K."/>
            <person name="Miller A.N."/>
            <person name="Grigoriev I.V."/>
            <person name="Debuchy R."/>
            <person name="Gladieux P."/>
            <person name="Hiltunen Thoren M."/>
            <person name="Johannesson H."/>
        </authorList>
    </citation>
    <scope>NUCLEOTIDE SEQUENCE</scope>
    <source>
        <strain evidence="3">CBS 103.79</strain>
    </source>
</reference>
<dbReference type="SUPFAM" id="SSF51197">
    <property type="entry name" value="Clavaminate synthase-like"/>
    <property type="match status" value="1"/>
</dbReference>
<gene>
    <name evidence="3" type="ORF">C8A05DRAFT_15915</name>
</gene>
<keyword evidence="4" id="KW-1185">Reference proteome</keyword>
<accession>A0AAN6MKL7</accession>